<feature type="transmembrane region" description="Helical" evidence="14">
    <location>
        <begin position="462"/>
        <end position="482"/>
    </location>
</feature>
<accession>A0A3M8P775</accession>
<dbReference type="AlphaFoldDB" id="A0A3M8P775"/>
<evidence type="ECO:0008006" key="17">
    <source>
        <dbReference type="Google" id="ProtNLM"/>
    </source>
</evidence>
<evidence type="ECO:0000256" key="4">
    <source>
        <dbReference type="ARBA" id="ARBA00022475"/>
    </source>
</evidence>
<comment type="similarity">
    <text evidence="2 13">Belongs to the sodium:solute symporter (SSF) (TC 2.A.21) family.</text>
</comment>
<feature type="transmembrane region" description="Helical" evidence="14">
    <location>
        <begin position="403"/>
        <end position="428"/>
    </location>
</feature>
<comment type="catalytic activity">
    <reaction evidence="12">
        <text>L-proline(in) + Na(+)(in) = L-proline(out) + Na(+)(out)</text>
        <dbReference type="Rhea" id="RHEA:28967"/>
        <dbReference type="ChEBI" id="CHEBI:29101"/>
        <dbReference type="ChEBI" id="CHEBI:60039"/>
    </reaction>
</comment>
<dbReference type="PANTHER" id="PTHR48086:SF3">
    <property type="entry name" value="SODIUM_PROLINE SYMPORTER"/>
    <property type="match status" value="1"/>
</dbReference>
<keyword evidence="11" id="KW-0739">Sodium transport</keyword>
<proteinExistence type="inferred from homology"/>
<evidence type="ECO:0000256" key="3">
    <source>
        <dbReference type="ARBA" id="ARBA00022448"/>
    </source>
</evidence>
<feature type="transmembrane region" description="Helical" evidence="14">
    <location>
        <begin position="157"/>
        <end position="176"/>
    </location>
</feature>
<dbReference type="GO" id="GO:0015293">
    <property type="term" value="F:symporter activity"/>
    <property type="evidence" value="ECO:0007669"/>
    <property type="project" value="UniProtKB-KW"/>
</dbReference>
<feature type="transmembrane region" description="Helical" evidence="14">
    <location>
        <begin position="122"/>
        <end position="145"/>
    </location>
</feature>
<comment type="caution">
    <text evidence="15">The sequence shown here is derived from an EMBL/GenBank/DDBJ whole genome shotgun (WGS) entry which is preliminary data.</text>
</comment>
<evidence type="ECO:0000256" key="7">
    <source>
        <dbReference type="ARBA" id="ARBA00022989"/>
    </source>
</evidence>
<keyword evidence="5 14" id="KW-0812">Transmembrane</keyword>
<dbReference type="InterPro" id="IPR050277">
    <property type="entry name" value="Sodium:Solute_Symporter"/>
</dbReference>
<evidence type="ECO:0000256" key="12">
    <source>
        <dbReference type="ARBA" id="ARBA00033708"/>
    </source>
</evidence>
<reference evidence="15 16" key="1">
    <citation type="journal article" date="2018" name="Int. J. Syst. Evol. Microbiol.">
        <title>Planococcus salinus sp. nov., a moderately halophilic bacterium isolated from a saline-alkali soil.</title>
        <authorList>
            <person name="Gan L."/>
        </authorList>
    </citation>
    <scope>NUCLEOTIDE SEQUENCE [LARGE SCALE GENOMIC DNA]</scope>
    <source>
        <strain evidence="15 16">LCB217</strain>
    </source>
</reference>
<feature type="transmembrane region" description="Helical" evidence="14">
    <location>
        <begin position="188"/>
        <end position="219"/>
    </location>
</feature>
<evidence type="ECO:0000256" key="1">
    <source>
        <dbReference type="ARBA" id="ARBA00004651"/>
    </source>
</evidence>
<evidence type="ECO:0000256" key="2">
    <source>
        <dbReference type="ARBA" id="ARBA00006434"/>
    </source>
</evidence>
<feature type="transmembrane region" description="Helical" evidence="14">
    <location>
        <begin position="46"/>
        <end position="69"/>
    </location>
</feature>
<feature type="transmembrane region" description="Helical" evidence="14">
    <location>
        <begin position="375"/>
        <end position="397"/>
    </location>
</feature>
<feature type="transmembrane region" description="Helical" evidence="14">
    <location>
        <begin position="277"/>
        <end position="301"/>
    </location>
</feature>
<dbReference type="Pfam" id="PF00474">
    <property type="entry name" value="SSF"/>
    <property type="match status" value="1"/>
</dbReference>
<evidence type="ECO:0000256" key="6">
    <source>
        <dbReference type="ARBA" id="ARBA00022847"/>
    </source>
</evidence>
<dbReference type="EMBL" id="RIAX01000005">
    <property type="protein sequence ID" value="RNF39539.1"/>
    <property type="molecule type" value="Genomic_DNA"/>
</dbReference>
<keyword evidence="9" id="KW-0406">Ion transport</keyword>
<evidence type="ECO:0000256" key="13">
    <source>
        <dbReference type="RuleBase" id="RU362091"/>
    </source>
</evidence>
<dbReference type="OrthoDB" id="9810181at2"/>
<feature type="transmembrane region" description="Helical" evidence="14">
    <location>
        <begin position="321"/>
        <end position="354"/>
    </location>
</feature>
<dbReference type="GO" id="GO:0005886">
    <property type="term" value="C:plasma membrane"/>
    <property type="evidence" value="ECO:0007669"/>
    <property type="project" value="UniProtKB-SubCell"/>
</dbReference>
<evidence type="ECO:0000256" key="8">
    <source>
        <dbReference type="ARBA" id="ARBA00023053"/>
    </source>
</evidence>
<dbReference type="PROSITE" id="PS50283">
    <property type="entry name" value="NA_SOLUT_SYMP_3"/>
    <property type="match status" value="1"/>
</dbReference>
<gene>
    <name evidence="15" type="ORF">EEX84_08675</name>
</gene>
<evidence type="ECO:0000256" key="9">
    <source>
        <dbReference type="ARBA" id="ARBA00023065"/>
    </source>
</evidence>
<feature type="transmembrane region" description="Helical" evidence="14">
    <location>
        <begin position="6"/>
        <end position="25"/>
    </location>
</feature>
<keyword evidence="10 14" id="KW-0472">Membrane</keyword>
<name>A0A3M8P775_9BACL</name>
<dbReference type="InterPro" id="IPR038377">
    <property type="entry name" value="Na/Glc_symporter_sf"/>
</dbReference>
<sequence length="501" mass="54542">MSSVVMYSWIFMVIFILLMLYLGYAGMKKTHSSDDFATARSSYGPITIALVISAGISSGSTFMGMPGLAYDIGAPSLWYPLLYPVATVIGMLFIAKTIKIYGDEFGTRTIPDFIGQRYNSEFLRISLTIISVLLIFYVVSQFVAAATMFQTMMGIDYSMGLFITGVVLAIYVFMGGSHSDIMTDAIQGLLMVITALIVVFVFLTSTGVAGGFSDMISLINERNPGGGFDNLFIPGHDTYGSFWLVGLLFIAHLPFSILPHLGNKFLAVKSNKDMKKLIMYCTIFATILPLMGLGGMLGIAVLDPAVEMRADQIIPVLFQEIFPPIVAAFLAVAVLSAIMSTSDGLIVSLTQLLANDLFRMTIVPRLKISKQKSEKYELAISRYSTFLVIIVAILMAWNPPQYLSIFLWIGIGGIVSATAGPLVVGALWRRANKQGATWSLIAGTVAYWVIYLPFGFDVSNPFAAAGLGVLISMFVMIAYTLIFTDPVSAEEVDLKEKVTAN</sequence>
<feature type="transmembrane region" description="Helical" evidence="14">
    <location>
        <begin position="81"/>
        <end position="101"/>
    </location>
</feature>
<dbReference type="InterPro" id="IPR001734">
    <property type="entry name" value="Na/solute_symporter"/>
</dbReference>
<organism evidence="15 16">
    <name type="scientific">Planococcus salinus</name>
    <dbReference type="NCBI Taxonomy" id="1848460"/>
    <lineage>
        <taxon>Bacteria</taxon>
        <taxon>Bacillati</taxon>
        <taxon>Bacillota</taxon>
        <taxon>Bacilli</taxon>
        <taxon>Bacillales</taxon>
        <taxon>Caryophanaceae</taxon>
        <taxon>Planococcus</taxon>
    </lineage>
</organism>
<keyword evidence="6" id="KW-0769">Symport</keyword>
<feature type="transmembrane region" description="Helical" evidence="14">
    <location>
        <begin position="239"/>
        <end position="257"/>
    </location>
</feature>
<keyword evidence="7 14" id="KW-1133">Transmembrane helix</keyword>
<dbReference type="Gene3D" id="1.20.1730.10">
    <property type="entry name" value="Sodium/glucose cotransporter"/>
    <property type="match status" value="1"/>
</dbReference>
<evidence type="ECO:0000256" key="11">
    <source>
        <dbReference type="ARBA" id="ARBA00023201"/>
    </source>
</evidence>
<protein>
    <recommendedName>
        <fullName evidence="17">Sodium:solute symporter family protein</fullName>
    </recommendedName>
</protein>
<dbReference type="PANTHER" id="PTHR48086">
    <property type="entry name" value="SODIUM/PROLINE SYMPORTER-RELATED"/>
    <property type="match status" value="1"/>
</dbReference>
<evidence type="ECO:0000256" key="5">
    <source>
        <dbReference type="ARBA" id="ARBA00022692"/>
    </source>
</evidence>
<dbReference type="RefSeq" id="WP_123165239.1">
    <property type="nucleotide sequence ID" value="NZ_RIAX01000005.1"/>
</dbReference>
<keyword evidence="8" id="KW-0915">Sodium</keyword>
<keyword evidence="3" id="KW-0813">Transport</keyword>
<comment type="subcellular location">
    <subcellularLocation>
        <location evidence="1">Cell membrane</location>
        <topology evidence="1">Multi-pass membrane protein</topology>
    </subcellularLocation>
</comment>
<evidence type="ECO:0000256" key="14">
    <source>
        <dbReference type="SAM" id="Phobius"/>
    </source>
</evidence>
<feature type="transmembrane region" description="Helical" evidence="14">
    <location>
        <begin position="435"/>
        <end position="456"/>
    </location>
</feature>
<keyword evidence="16" id="KW-1185">Reference proteome</keyword>
<dbReference type="GO" id="GO:0006814">
    <property type="term" value="P:sodium ion transport"/>
    <property type="evidence" value="ECO:0007669"/>
    <property type="project" value="UniProtKB-KW"/>
</dbReference>
<keyword evidence="4" id="KW-1003">Cell membrane</keyword>
<evidence type="ECO:0000313" key="16">
    <source>
        <dbReference type="Proteomes" id="UP000275473"/>
    </source>
</evidence>
<dbReference type="Proteomes" id="UP000275473">
    <property type="component" value="Unassembled WGS sequence"/>
</dbReference>
<evidence type="ECO:0000256" key="10">
    <source>
        <dbReference type="ARBA" id="ARBA00023136"/>
    </source>
</evidence>
<evidence type="ECO:0000313" key="15">
    <source>
        <dbReference type="EMBL" id="RNF39539.1"/>
    </source>
</evidence>